<comment type="pathway">
    <text evidence="5">Cofactor biosynthesis; tetrahydrofolate biosynthesis; 4-aminobenzoate from chorismate: step 2/2.</text>
</comment>
<comment type="cofactor">
    <cofactor evidence="1 12">
        <name>pyridoxal 5'-phosphate</name>
        <dbReference type="ChEBI" id="CHEBI:597326"/>
    </cofactor>
</comment>
<dbReference type="GO" id="GO:0008652">
    <property type="term" value="P:amino acid biosynthetic process"/>
    <property type="evidence" value="ECO:0007669"/>
    <property type="project" value="UniProtKB-ARBA"/>
</dbReference>
<dbReference type="PROSITE" id="PS00770">
    <property type="entry name" value="AA_TRANSFER_CLASS_4"/>
    <property type="match status" value="1"/>
</dbReference>
<evidence type="ECO:0000256" key="3">
    <source>
        <dbReference type="ARBA" id="ARBA00022898"/>
    </source>
</evidence>
<comment type="function">
    <text evidence="8">Involved in the biosynthesis of p-aminobenzoate (PABA), a precursor of tetrahydrofolate. Converts 4-amino-4-deoxychorismate into 4-aminobenzoate (PABA) and pyruvate.</text>
</comment>
<dbReference type="InterPro" id="IPR018300">
    <property type="entry name" value="Aminotrans_IV_CS"/>
</dbReference>
<keyword evidence="3 12" id="KW-0663">Pyridoxal phosphate</keyword>
<comment type="caution">
    <text evidence="13">The sequence shown here is derived from an EMBL/GenBank/DDBJ whole genome shotgun (WGS) entry which is preliminary data.</text>
</comment>
<dbReference type="Gene3D" id="3.30.470.10">
    <property type="match status" value="1"/>
</dbReference>
<name>A0AB33Z175_9GAMM</name>
<evidence type="ECO:0000313" key="13">
    <source>
        <dbReference type="EMBL" id="EPD12849.1"/>
    </source>
</evidence>
<protein>
    <recommendedName>
        <fullName evidence="9">Aminodeoxychorismate lyase</fullName>
        <ecNumber evidence="6">4.1.3.38</ecNumber>
    </recommendedName>
    <alternativeName>
        <fullName evidence="10">4-amino-4-deoxychorismate lyase</fullName>
    </alternativeName>
</protein>
<dbReference type="InterPro" id="IPR050571">
    <property type="entry name" value="Class-IV_PLP-Dep_Aminotrnsfr"/>
</dbReference>
<comment type="similarity">
    <text evidence="2 11">Belongs to the class-IV pyridoxal-phosphate-dependent aminotransferase family.</text>
</comment>
<dbReference type="EMBL" id="ASHL01000006">
    <property type="protein sequence ID" value="EPD12849.1"/>
    <property type="molecule type" value="Genomic_DNA"/>
</dbReference>
<dbReference type="GO" id="GO:0046656">
    <property type="term" value="P:folic acid biosynthetic process"/>
    <property type="evidence" value="ECO:0007669"/>
    <property type="project" value="UniProtKB-KW"/>
</dbReference>
<evidence type="ECO:0000313" key="14">
    <source>
        <dbReference type="Proteomes" id="UP000015462"/>
    </source>
</evidence>
<evidence type="ECO:0000256" key="1">
    <source>
        <dbReference type="ARBA" id="ARBA00001933"/>
    </source>
</evidence>
<dbReference type="InterPro" id="IPR001544">
    <property type="entry name" value="Aminotrans_IV"/>
</dbReference>
<dbReference type="AlphaFoldDB" id="A0AB33Z175"/>
<dbReference type="GO" id="GO:0008483">
    <property type="term" value="F:transaminase activity"/>
    <property type="evidence" value="ECO:0007669"/>
    <property type="project" value="UniProtKB-KW"/>
</dbReference>
<evidence type="ECO:0000256" key="12">
    <source>
        <dbReference type="RuleBase" id="RU004516"/>
    </source>
</evidence>
<keyword evidence="14" id="KW-1185">Reference proteome</keyword>
<evidence type="ECO:0000256" key="2">
    <source>
        <dbReference type="ARBA" id="ARBA00009320"/>
    </source>
</evidence>
<dbReference type="SUPFAM" id="SSF56752">
    <property type="entry name" value="D-aminoacid aminotransferase-like PLP-dependent enzymes"/>
    <property type="match status" value="1"/>
</dbReference>
<keyword evidence="13" id="KW-0032">Aminotransferase</keyword>
<organism evidence="13 14">
    <name type="scientific">Cycloclasticus pugetii</name>
    <dbReference type="NCBI Taxonomy" id="34068"/>
    <lineage>
        <taxon>Bacteria</taxon>
        <taxon>Pseudomonadati</taxon>
        <taxon>Pseudomonadota</taxon>
        <taxon>Gammaproteobacteria</taxon>
        <taxon>Thiotrichales</taxon>
        <taxon>Piscirickettsiaceae</taxon>
        <taxon>Cycloclasticus</taxon>
    </lineage>
</organism>
<accession>A0AB33Z175</accession>
<dbReference type="Proteomes" id="UP000015462">
    <property type="component" value="Unassembled WGS sequence"/>
</dbReference>
<dbReference type="CDD" id="cd01558">
    <property type="entry name" value="D-AAT_like"/>
    <property type="match status" value="1"/>
</dbReference>
<keyword evidence="4" id="KW-0289">Folate biosynthesis</keyword>
<comment type="catalytic activity">
    <reaction evidence="7">
        <text>4-amino-4-deoxychorismate = 4-aminobenzoate + pyruvate + H(+)</text>
        <dbReference type="Rhea" id="RHEA:16201"/>
        <dbReference type="ChEBI" id="CHEBI:15361"/>
        <dbReference type="ChEBI" id="CHEBI:15378"/>
        <dbReference type="ChEBI" id="CHEBI:17836"/>
        <dbReference type="ChEBI" id="CHEBI:58406"/>
        <dbReference type="EC" id="4.1.3.38"/>
    </reaction>
</comment>
<dbReference type="Gene3D" id="3.20.10.10">
    <property type="entry name" value="D-amino Acid Aminotransferase, subunit A, domain 2"/>
    <property type="match status" value="1"/>
</dbReference>
<sequence length="288" mass="32052">MVSHKTDVFLNGQFLPLAEANVSVLDRGFLFADGVYEVIPAYGGKLFRLQQHLDRLNSSLAAIRMKPVMSDQQWTKTLSQLVSPHTQSDQSVYVQVTRGAGTNRDHQLPTEYSATTFAMCQTIDPKSLDSIANGINAITLDDIRWDWCHIKSVALLGNILLKQQASDQGCTEAILLRDGFATEGSASNLFIVKDQQLITPPKSHHLLPGITRDLVLELAIKEGISCIEQEISEQQLFDADEIWLTSSTKEIMPVVKLNRQAVGNGQPGNLWQQVSTSYSQFKNQLRNQ</sequence>
<dbReference type="RefSeq" id="WP_015006555.1">
    <property type="nucleotide sequence ID" value="NZ_JARGOU010000022.1"/>
</dbReference>
<dbReference type="PANTHER" id="PTHR42743">
    <property type="entry name" value="AMINO-ACID AMINOTRANSFERASE"/>
    <property type="match status" value="1"/>
</dbReference>
<dbReference type="Pfam" id="PF01063">
    <property type="entry name" value="Aminotran_4"/>
    <property type="match status" value="1"/>
</dbReference>
<evidence type="ECO:0000256" key="7">
    <source>
        <dbReference type="ARBA" id="ARBA00049529"/>
    </source>
</evidence>
<evidence type="ECO:0000256" key="10">
    <source>
        <dbReference type="ARBA" id="ARBA00080135"/>
    </source>
</evidence>
<dbReference type="EC" id="4.1.3.38" evidence="6"/>
<dbReference type="InterPro" id="IPR043132">
    <property type="entry name" value="BCAT-like_C"/>
</dbReference>
<dbReference type="InterPro" id="IPR043131">
    <property type="entry name" value="BCAT-like_N"/>
</dbReference>
<evidence type="ECO:0000256" key="11">
    <source>
        <dbReference type="RuleBase" id="RU004106"/>
    </source>
</evidence>
<evidence type="ECO:0000256" key="5">
    <source>
        <dbReference type="ARBA" id="ARBA00035633"/>
    </source>
</evidence>
<evidence type="ECO:0000256" key="8">
    <source>
        <dbReference type="ARBA" id="ARBA00054027"/>
    </source>
</evidence>
<gene>
    <name evidence="13" type="ORF">L196_08266</name>
</gene>
<dbReference type="PANTHER" id="PTHR42743:SF10">
    <property type="entry name" value="D-ALANINE AMINOTRANSFERASE"/>
    <property type="match status" value="1"/>
</dbReference>
<dbReference type="FunFam" id="3.20.10.10:FF:000002">
    <property type="entry name" value="D-alanine aminotransferase"/>
    <property type="match status" value="1"/>
</dbReference>
<keyword evidence="13" id="KW-0808">Transferase</keyword>
<reference evidence="13 14" key="1">
    <citation type="journal article" date="2013" name="Genome Announc.">
        <title>Genome Sequence of the Pyrene- and Fluoranthene-Degrading Bacterium Cycloclasticus sp. Strain PY97M.</title>
        <authorList>
            <person name="Cui Z."/>
            <person name="Xu G."/>
            <person name="Li Q."/>
            <person name="Gao W."/>
            <person name="Zheng L."/>
        </authorList>
    </citation>
    <scope>NUCLEOTIDE SEQUENCE [LARGE SCALE GENOMIC DNA]</scope>
    <source>
        <strain evidence="13 14">PY97M</strain>
    </source>
</reference>
<proteinExistence type="inferred from homology"/>
<dbReference type="InterPro" id="IPR036038">
    <property type="entry name" value="Aminotransferase-like"/>
</dbReference>
<evidence type="ECO:0000256" key="4">
    <source>
        <dbReference type="ARBA" id="ARBA00022909"/>
    </source>
</evidence>
<evidence type="ECO:0000256" key="9">
    <source>
        <dbReference type="ARBA" id="ARBA00069174"/>
    </source>
</evidence>
<evidence type="ECO:0000256" key="6">
    <source>
        <dbReference type="ARBA" id="ARBA00035676"/>
    </source>
</evidence>
<dbReference type="GO" id="GO:0005829">
    <property type="term" value="C:cytosol"/>
    <property type="evidence" value="ECO:0007669"/>
    <property type="project" value="TreeGrafter"/>
</dbReference>
<dbReference type="GO" id="GO:0008696">
    <property type="term" value="F:4-amino-4-deoxychorismate lyase activity"/>
    <property type="evidence" value="ECO:0007669"/>
    <property type="project" value="UniProtKB-EC"/>
</dbReference>